<proteinExistence type="predicted"/>
<name>A0A9X1FX63_9RHOB</name>
<dbReference type="InterPro" id="IPR006016">
    <property type="entry name" value="UspA"/>
</dbReference>
<keyword evidence="3" id="KW-1185">Reference proteome</keyword>
<accession>A0A9X1FX63</accession>
<dbReference type="Proteomes" id="UP001138661">
    <property type="component" value="Unassembled WGS sequence"/>
</dbReference>
<dbReference type="EMBL" id="JAHXDN010000004">
    <property type="protein sequence ID" value="MBW4709341.1"/>
    <property type="molecule type" value="Genomic_DNA"/>
</dbReference>
<sequence>MPYKTIFTAMTSFASNKAALEQAASLAEVHDAHLEVMCLGIDRSRSNYYEVGANAVIMQAAIEEAYTKAEVVKDDVSSWLESSKLRWNASNAVATLADVGRPLARGARFADLCVVALPYRDESCAEDTMILETMLFDAACPTVVVPDAAVQARPESVVIGWNESAEALRAVRAAMPILAAATEVHIAIIDPPEHAADRSDPGGALAVMLSRHGVHCDIQVMSRGGAKISERLQRHVTETNSQMLVMGGYGHSRFREAVLGGATREMLEHSKVPVFMAH</sequence>
<evidence type="ECO:0000313" key="3">
    <source>
        <dbReference type="Proteomes" id="UP001138661"/>
    </source>
</evidence>
<reference evidence="2" key="1">
    <citation type="submission" date="2021-07" db="EMBL/GenBank/DDBJ databases">
        <title>Roseobacter insulae sp. nov., isolated from a tidal flat.</title>
        <authorList>
            <person name="Park S."/>
            <person name="Yoon J.-H."/>
        </authorList>
    </citation>
    <scope>NUCLEOTIDE SEQUENCE</scope>
    <source>
        <strain evidence="2">YSTF-M11</strain>
    </source>
</reference>
<evidence type="ECO:0000313" key="2">
    <source>
        <dbReference type="EMBL" id="MBW4709341.1"/>
    </source>
</evidence>
<dbReference type="AlphaFoldDB" id="A0A9X1FX63"/>
<feature type="domain" description="UspA" evidence="1">
    <location>
        <begin position="158"/>
        <end position="277"/>
    </location>
</feature>
<gene>
    <name evidence="2" type="ORF">KX928_16235</name>
</gene>
<comment type="caution">
    <text evidence="2">The sequence shown here is derived from an EMBL/GenBank/DDBJ whole genome shotgun (WGS) entry which is preliminary data.</text>
</comment>
<protein>
    <submittedName>
        <fullName evidence="2">Universal stress protein</fullName>
    </submittedName>
</protein>
<evidence type="ECO:0000259" key="1">
    <source>
        <dbReference type="Pfam" id="PF00582"/>
    </source>
</evidence>
<dbReference type="Pfam" id="PF00582">
    <property type="entry name" value="Usp"/>
    <property type="match status" value="1"/>
</dbReference>
<dbReference type="CDD" id="cd00293">
    <property type="entry name" value="USP-like"/>
    <property type="match status" value="1"/>
</dbReference>
<dbReference type="RefSeq" id="WP_219504730.1">
    <property type="nucleotide sequence ID" value="NZ_JAHXDN010000004.1"/>
</dbReference>
<organism evidence="2 3">
    <name type="scientific">Roseobacter insulae</name>
    <dbReference type="NCBI Taxonomy" id="2859783"/>
    <lineage>
        <taxon>Bacteria</taxon>
        <taxon>Pseudomonadati</taxon>
        <taxon>Pseudomonadota</taxon>
        <taxon>Alphaproteobacteria</taxon>
        <taxon>Rhodobacterales</taxon>
        <taxon>Roseobacteraceae</taxon>
        <taxon>Roseobacter</taxon>
    </lineage>
</organism>